<protein>
    <recommendedName>
        <fullName evidence="2">CSD domain-containing protein</fullName>
    </recommendedName>
</protein>
<feature type="region of interest" description="Disordered" evidence="1">
    <location>
        <begin position="432"/>
        <end position="649"/>
    </location>
</feature>
<accession>A0A7S4UH18</accession>
<sequence length="649" mass="68834">MAYAGVVHSWNDPRGYGFITSDDLQRETFFGRSALAAELRDCARIFKLQGKKVTFDLDVEKTGKNSTFVASTVQLIISTGDQAVGTVKRYNPTKGFGFISSASLDEDPYFAKKDVPLTMQNAQLEGTLVSFVLELGQDGKSRAASLKFKETPPPQLALPGLAAPAAAAQQAALPALQAALLVPLLAKLAPALSGAAGKAPLSAGNPLAAAKALAAPGKMFPGKPAVPAAALANALAVPATNQALAAGSLLAAALAVGSGGGSRPSTASTAAGSRSSGHAAAGSKGSPGDVLVPADGQGMSGTVVSYHKDRGYGFIAADCNIGGDLYFRGEDCTDGPFEAGNRVAFSFKAMHDGRNAAKNVVPGMVDGETYNGTVYSYSQRNGYGFIKVPAHPEGVYFKKAVVPEHLQEVDLRGWEVRFVGHLLNNGKARAGRLEFPASPSNEKARADSREQEEDFVDAAPSRTWEEQDDEVRHAADTYDPEAAAEERGEWQAGQGGAPPRFVPPRPGWVGRQPPAAERRGQQLPHQEDQADRSQWGQWDQWDEGWEPRGWVPQPWESQGEWPAGAPVRREPIDSRLRQQQAAVGGAVGSGGWPGATEQEAPEHSRKRPLSPLKAPDGSHQQFAPKRRSGLSDWDTAAGGWTFGTFARKW</sequence>
<gene>
    <name evidence="3" type="ORF">AMON00008_LOCUS20103</name>
</gene>
<feature type="region of interest" description="Disordered" evidence="1">
    <location>
        <begin position="263"/>
        <end position="290"/>
    </location>
</feature>
<evidence type="ECO:0000256" key="1">
    <source>
        <dbReference type="SAM" id="MobiDB-lite"/>
    </source>
</evidence>
<name>A0A7S4UH18_9DINO</name>
<dbReference type="InterPro" id="IPR002059">
    <property type="entry name" value="CSP_DNA-bd"/>
</dbReference>
<feature type="compositionally biased region" description="Basic and acidic residues" evidence="1">
    <location>
        <begin position="567"/>
        <end position="576"/>
    </location>
</feature>
<dbReference type="SUPFAM" id="SSF50249">
    <property type="entry name" value="Nucleic acid-binding proteins"/>
    <property type="match status" value="2"/>
</dbReference>
<reference evidence="3" key="1">
    <citation type="submission" date="2021-01" db="EMBL/GenBank/DDBJ databases">
        <authorList>
            <person name="Corre E."/>
            <person name="Pelletier E."/>
            <person name="Niang G."/>
            <person name="Scheremetjew M."/>
            <person name="Finn R."/>
            <person name="Kale V."/>
            <person name="Holt S."/>
            <person name="Cochrane G."/>
            <person name="Meng A."/>
            <person name="Brown T."/>
            <person name="Cohen L."/>
        </authorList>
    </citation>
    <scope>NUCLEOTIDE SEQUENCE</scope>
    <source>
        <strain evidence="3">CCMP3105</strain>
    </source>
</reference>
<dbReference type="CDD" id="cd04458">
    <property type="entry name" value="CSP_CDS"/>
    <property type="match status" value="1"/>
</dbReference>
<feature type="compositionally biased region" description="Low complexity" evidence="1">
    <location>
        <begin position="263"/>
        <end position="288"/>
    </location>
</feature>
<dbReference type="EMBL" id="HBNR01029497">
    <property type="protein sequence ID" value="CAE4582977.1"/>
    <property type="molecule type" value="Transcribed_RNA"/>
</dbReference>
<feature type="compositionally biased region" description="Basic and acidic residues" evidence="1">
    <location>
        <begin position="516"/>
        <end position="531"/>
    </location>
</feature>
<dbReference type="InterPro" id="IPR012340">
    <property type="entry name" value="NA-bd_OB-fold"/>
</dbReference>
<dbReference type="PROSITE" id="PS51857">
    <property type="entry name" value="CSD_2"/>
    <property type="match status" value="1"/>
</dbReference>
<organism evidence="3">
    <name type="scientific">Alexandrium monilatum</name>
    <dbReference type="NCBI Taxonomy" id="311494"/>
    <lineage>
        <taxon>Eukaryota</taxon>
        <taxon>Sar</taxon>
        <taxon>Alveolata</taxon>
        <taxon>Dinophyceae</taxon>
        <taxon>Gonyaulacales</taxon>
        <taxon>Pyrocystaceae</taxon>
        <taxon>Alexandrium</taxon>
    </lineage>
</organism>
<evidence type="ECO:0000259" key="2">
    <source>
        <dbReference type="PROSITE" id="PS51857"/>
    </source>
</evidence>
<dbReference type="AlphaFoldDB" id="A0A7S4UH18"/>
<feature type="domain" description="CSD" evidence="2">
    <location>
        <begin position="82"/>
        <end position="148"/>
    </location>
</feature>
<proteinExistence type="predicted"/>
<evidence type="ECO:0000313" key="3">
    <source>
        <dbReference type="EMBL" id="CAE4582977.1"/>
    </source>
</evidence>
<dbReference type="Gene3D" id="2.40.50.140">
    <property type="entry name" value="Nucleic acid-binding proteins"/>
    <property type="match status" value="3"/>
</dbReference>
<dbReference type="GO" id="GO:0003676">
    <property type="term" value="F:nucleic acid binding"/>
    <property type="evidence" value="ECO:0007669"/>
    <property type="project" value="InterPro"/>
</dbReference>